<protein>
    <submittedName>
        <fullName evidence="1">Uncharacterized protein</fullName>
    </submittedName>
</protein>
<gene>
    <name evidence="1" type="ORF">STH12_02412</name>
</gene>
<name>A0ABM7DP95_9GAMM</name>
<evidence type="ECO:0000313" key="2">
    <source>
        <dbReference type="Proteomes" id="UP000278437"/>
    </source>
</evidence>
<keyword evidence="2" id="KW-1185">Reference proteome</keyword>
<dbReference type="Proteomes" id="UP000278437">
    <property type="component" value="Chromosome"/>
</dbReference>
<proteinExistence type="predicted"/>
<dbReference type="EMBL" id="CP020373">
    <property type="protein sequence ID" value="AZQ11490.1"/>
    <property type="molecule type" value="Genomic_DNA"/>
</dbReference>
<sequence>MPEYIIDDTRNDEGYHEIHNLTLGCKYMPLPERQVYLGMQPTCKEASLSALRRWRKIKINGCEHCCRSCYHKAADPATTKVLCHLS</sequence>
<evidence type="ECO:0000313" key="1">
    <source>
        <dbReference type="EMBL" id="AZQ11490.1"/>
    </source>
</evidence>
<reference evidence="2" key="1">
    <citation type="submission" date="2017-03" db="EMBL/GenBank/DDBJ databases">
        <title>Full genome sequence of a non-lethal Shewanella isolate that potentiates virulence of Vibio parahaemolyticus causing acute hepatopancreatic necrosis disease (AHPND) in shrimp.</title>
        <authorList>
            <person name="Prachumwat A."/>
            <person name="Sritunyalucksana K."/>
        </authorList>
    </citation>
    <scope>NUCLEOTIDE SEQUENCE [LARGE SCALE GENOMIC DNA]</scope>
    <source>
        <strain evidence="2">TH2012</strain>
    </source>
</reference>
<organism evidence="1 2">
    <name type="scientific">Shewanella khirikhana</name>
    <dbReference type="NCBI Taxonomy" id="1965282"/>
    <lineage>
        <taxon>Bacteria</taxon>
        <taxon>Pseudomonadati</taxon>
        <taxon>Pseudomonadota</taxon>
        <taxon>Gammaproteobacteria</taxon>
        <taxon>Alteromonadales</taxon>
        <taxon>Shewanellaceae</taxon>
        <taxon>Shewanella</taxon>
    </lineage>
</organism>
<accession>A0ABM7DP95</accession>